<gene>
    <name evidence="1" type="ORF">BEWA_026690</name>
</gene>
<organism evidence="1 2">
    <name type="scientific">Theileria equi strain WA</name>
    <dbReference type="NCBI Taxonomy" id="1537102"/>
    <lineage>
        <taxon>Eukaryota</taxon>
        <taxon>Sar</taxon>
        <taxon>Alveolata</taxon>
        <taxon>Apicomplexa</taxon>
        <taxon>Aconoidasida</taxon>
        <taxon>Piroplasmida</taxon>
        <taxon>Theileriidae</taxon>
        <taxon>Theileria</taxon>
    </lineage>
</organism>
<reference evidence="1 2" key="1">
    <citation type="journal article" date="2012" name="BMC Genomics">
        <title>Comparative genomic analysis and phylogenetic position of Theileria equi.</title>
        <authorList>
            <person name="Kappmeyer L.S."/>
            <person name="Thiagarajan M."/>
            <person name="Herndon D.R."/>
            <person name="Ramsay J.D."/>
            <person name="Caler E."/>
            <person name="Djikeng A."/>
            <person name="Gillespie J.J."/>
            <person name="Lau A.O."/>
            <person name="Roalson E.H."/>
            <person name="Silva J.C."/>
            <person name="Silva M.G."/>
            <person name="Suarez C.E."/>
            <person name="Ueti M.W."/>
            <person name="Nene V.M."/>
            <person name="Mealey R.H."/>
            <person name="Knowles D.P."/>
            <person name="Brayton K.A."/>
        </authorList>
    </citation>
    <scope>NUCLEOTIDE SEQUENCE [LARGE SCALE GENOMIC DNA]</scope>
    <source>
        <strain evidence="1 2">WA</strain>
    </source>
</reference>
<dbReference type="RefSeq" id="XP_004829486.1">
    <property type="nucleotide sequence ID" value="XM_004829429.1"/>
</dbReference>
<dbReference type="Proteomes" id="UP000031512">
    <property type="component" value="Chromosome 1"/>
</dbReference>
<protein>
    <submittedName>
        <fullName evidence="1">Uncharacterized protein</fullName>
    </submittedName>
</protein>
<evidence type="ECO:0000313" key="1">
    <source>
        <dbReference type="EMBL" id="AFZ79820.1"/>
    </source>
</evidence>
<dbReference type="GeneID" id="15806098"/>
<dbReference type="EMBL" id="CP001669">
    <property type="protein sequence ID" value="AFZ79820.1"/>
    <property type="molecule type" value="Genomic_DNA"/>
</dbReference>
<accession>L0AW96</accession>
<proteinExistence type="predicted"/>
<dbReference type="KEGG" id="beq:BEWA_026690"/>
<name>L0AW96_THEEQ</name>
<sequence length="115" mass="13580">MHAMTKFSLDISSVKETDSCKIVTHEQGDIETRLYSSTSGNAIEKIVDGDLEVCKMDKDQLCTLCELYIKDKYALLMLLIKRAQSFSFSRFEKRGRQWEWIDHRMFESRVYNLRK</sequence>
<evidence type="ECO:0000313" key="2">
    <source>
        <dbReference type="Proteomes" id="UP000031512"/>
    </source>
</evidence>
<keyword evidence="2" id="KW-1185">Reference proteome</keyword>
<dbReference type="AlphaFoldDB" id="L0AW96"/>
<dbReference type="VEuPathDB" id="PiroplasmaDB:BEWA_026690"/>